<name>F4PTU4_CACFS</name>
<sequence>MSPITPTIRVTLPHSVEHLIVDYLLEDGQHQMNGTTSSVLYVDLQYDLVCKRWFNRVSMHMDNRLKAKLIRTDNTIYSFLSHIINPSCVWKNIKLLDSSSYDDYFVGCSMLPETSELNRQLNAALVRMLTVTLERLIGDVAIDQITKSVAYQYLQMREMPLEYELNIEYLQHQLGRDAAAKQAYETTIKKLTRPRQISLYTATPIPSFSRQRQAPVALKHPESSRDIIQDNIDGLKILALTSLTLVVPADGGFHGFNSAASNTLLITLLRYLVSTKRHLGYLGLQFTGEVPSTLLVEFNQVIRDISCSTLFMPNTSADYAGNTAIRHLVIDHSSNTKPLFDPSRLPPLNLQSLTVQCGDHTIKMLENAYPTDEDAPLLETVNVNFTMGQRHQMQPFHWLLTNNVIKNLTVTGMDTPYALKLLTALYHRALSSKPTLPNLEFVHLVYINLNIDSPQPPTLRLLLDNHNYRLSTQRIGVMTHLYLFNKSSI</sequence>
<reference evidence="2" key="1">
    <citation type="journal article" date="2011" name="Genome Res.">
        <title>Phylogeny-wide analysis of social amoeba genomes highlights ancient origins for complex intercellular communication.</title>
        <authorList>
            <person name="Heidel A.J."/>
            <person name="Lawal H.M."/>
            <person name="Felder M."/>
            <person name="Schilde C."/>
            <person name="Helps N.R."/>
            <person name="Tunggal B."/>
            <person name="Rivero F."/>
            <person name="John U."/>
            <person name="Schleicher M."/>
            <person name="Eichinger L."/>
            <person name="Platzer M."/>
            <person name="Noegel A.A."/>
            <person name="Schaap P."/>
            <person name="Gloeckner G."/>
        </authorList>
    </citation>
    <scope>NUCLEOTIDE SEQUENCE [LARGE SCALE GENOMIC DNA]</scope>
    <source>
        <strain evidence="2">SH3</strain>
    </source>
</reference>
<dbReference type="EMBL" id="GL883010">
    <property type="protein sequence ID" value="EGG20923.1"/>
    <property type="molecule type" value="Genomic_DNA"/>
</dbReference>
<dbReference type="Proteomes" id="UP000007797">
    <property type="component" value="Unassembled WGS sequence"/>
</dbReference>
<organism evidence="1 2">
    <name type="scientific">Cavenderia fasciculata</name>
    <name type="common">Slime mold</name>
    <name type="synonym">Dictyostelium fasciculatum</name>
    <dbReference type="NCBI Taxonomy" id="261658"/>
    <lineage>
        <taxon>Eukaryota</taxon>
        <taxon>Amoebozoa</taxon>
        <taxon>Evosea</taxon>
        <taxon>Eumycetozoa</taxon>
        <taxon>Dictyostelia</taxon>
        <taxon>Acytosteliales</taxon>
        <taxon>Cavenderiaceae</taxon>
        <taxon>Cavenderia</taxon>
    </lineage>
</organism>
<proteinExistence type="predicted"/>
<accession>F4PTU4</accession>
<gene>
    <name evidence="1" type="ORF">DFA_00790</name>
</gene>
<dbReference type="RefSeq" id="XP_004358773.1">
    <property type="nucleotide sequence ID" value="XM_004358716.1"/>
</dbReference>
<evidence type="ECO:0000313" key="2">
    <source>
        <dbReference type="Proteomes" id="UP000007797"/>
    </source>
</evidence>
<keyword evidence="2" id="KW-1185">Reference proteome</keyword>
<evidence type="ECO:0000313" key="1">
    <source>
        <dbReference type="EMBL" id="EGG20923.1"/>
    </source>
</evidence>
<dbReference type="AlphaFoldDB" id="F4PTU4"/>
<dbReference type="KEGG" id="dfa:DFA_00790"/>
<protein>
    <submittedName>
        <fullName evidence="1">Uncharacterized protein</fullName>
    </submittedName>
</protein>
<dbReference type="GeneID" id="14873830"/>